<evidence type="ECO:0000313" key="3">
    <source>
        <dbReference type="Proteomes" id="UP000634206"/>
    </source>
</evidence>
<accession>A0AAE2VBV2</accession>
<evidence type="ECO:0000256" key="1">
    <source>
        <dbReference type="SAM" id="MobiDB-lite"/>
    </source>
</evidence>
<dbReference type="RefSeq" id="WP_309489461.1">
    <property type="nucleotide sequence ID" value="NZ_JAENIG010000004.1"/>
</dbReference>
<sequence length="390" mass="43860">MKLHRTLLLLTGICTSSLTADTIILKTGDQYEGKVLSEDASSYLVEINVTKSIRDERRIPKDKVKEIVKTSAAEKNFKALGQLTPTPDGLSIEHYNERIKAAKDFLRLHPREKQSEAVKASLATLEKEAEVITDGGLKLDGKLIPASDIESDAYEIDARLLAADFVALAKQGQHQQSLRKWETLENDYGASEAYAKYLPLAARIMSAYQKYLDTQLKTLDARLEKRQSVLTSLSDNDRSRAERTISLKKAKYEALIEKEEKELRTRWLTLDPYDEDALKYNHRSTETELKALSKVDTSSIKMAGPTYRKAYTAINDGEVEEASKLIRELSSSYRLPEKYTSKLTTQLEEKEAEIAAAEKKAEEEKAAKELEALEAAKKAEEDAKKKPAKP</sequence>
<name>A0AAE2VBV2_9BACT</name>
<dbReference type="Proteomes" id="UP000634206">
    <property type="component" value="Unassembled WGS sequence"/>
</dbReference>
<dbReference type="NCBIfam" id="NF041881">
    <property type="entry name" value="PTPDL_fam"/>
    <property type="match status" value="1"/>
</dbReference>
<gene>
    <name evidence="2" type="ORF">JIN83_07750</name>
</gene>
<comment type="caution">
    <text evidence="2">The sequence shown here is derived from an EMBL/GenBank/DDBJ whole genome shotgun (WGS) entry which is preliminary data.</text>
</comment>
<evidence type="ECO:0000313" key="2">
    <source>
        <dbReference type="EMBL" id="MBK1854850.1"/>
    </source>
</evidence>
<proteinExistence type="predicted"/>
<organism evidence="2 3">
    <name type="scientific">Oceaniferula flava</name>
    <dbReference type="NCBI Taxonomy" id="2800421"/>
    <lineage>
        <taxon>Bacteria</taxon>
        <taxon>Pseudomonadati</taxon>
        <taxon>Verrucomicrobiota</taxon>
        <taxon>Verrucomicrobiia</taxon>
        <taxon>Verrucomicrobiales</taxon>
        <taxon>Verrucomicrobiaceae</taxon>
        <taxon>Oceaniferula</taxon>
    </lineage>
</organism>
<reference evidence="2" key="1">
    <citation type="submission" date="2021-01" db="EMBL/GenBank/DDBJ databases">
        <title>Modified the classification status of verrucomicrobia.</title>
        <authorList>
            <person name="Feng X."/>
        </authorList>
    </citation>
    <scope>NUCLEOTIDE SEQUENCE</scope>
    <source>
        <strain evidence="2">5K15</strain>
    </source>
</reference>
<protein>
    <submittedName>
        <fullName evidence="2">Uncharacterized protein</fullName>
    </submittedName>
</protein>
<dbReference type="AlphaFoldDB" id="A0AAE2VBV2"/>
<dbReference type="EMBL" id="JAENIG010000004">
    <property type="protein sequence ID" value="MBK1854850.1"/>
    <property type="molecule type" value="Genomic_DNA"/>
</dbReference>
<feature type="region of interest" description="Disordered" evidence="1">
    <location>
        <begin position="354"/>
        <end position="390"/>
    </location>
</feature>
<keyword evidence="3" id="KW-1185">Reference proteome</keyword>